<dbReference type="EMBL" id="JAGGJX010000001">
    <property type="protein sequence ID" value="MBP1853613.1"/>
    <property type="molecule type" value="Genomic_DNA"/>
</dbReference>
<protein>
    <submittedName>
        <fullName evidence="1">ATP-dependent DNA ligase</fullName>
    </submittedName>
</protein>
<reference evidence="1 2" key="1">
    <citation type="submission" date="2021-03" db="EMBL/GenBank/DDBJ databases">
        <title>Genomic Encyclopedia of Type Strains, Phase IV (KMG-IV): sequencing the most valuable type-strain genomes for metagenomic binning, comparative biology and taxonomic classification.</title>
        <authorList>
            <person name="Goeker M."/>
        </authorList>
    </citation>
    <scope>NUCLEOTIDE SEQUENCE [LARGE SCALE GENOMIC DNA]</scope>
    <source>
        <strain evidence="1 2">DSM 1289</strain>
    </source>
</reference>
<comment type="caution">
    <text evidence="1">The sequence shown here is derived from an EMBL/GenBank/DDBJ whole genome shotgun (WGS) entry which is preliminary data.</text>
</comment>
<dbReference type="PROSITE" id="PS00697">
    <property type="entry name" value="DNA_LIGASE_A1"/>
    <property type="match status" value="1"/>
</dbReference>
<dbReference type="InterPro" id="IPR016059">
    <property type="entry name" value="DNA_ligase_ATP-dep_CS"/>
</dbReference>
<accession>A0ABS4E6R8</accession>
<keyword evidence="1" id="KW-0436">Ligase</keyword>
<dbReference type="RefSeq" id="WP_209455296.1">
    <property type="nucleotide sequence ID" value="NZ_BAAACS010000017.1"/>
</dbReference>
<dbReference type="SUPFAM" id="SSF56091">
    <property type="entry name" value="DNA ligase/mRNA capping enzyme, catalytic domain"/>
    <property type="match status" value="1"/>
</dbReference>
<sequence>MDIFDEKGIKPKLIGEMQEVFDYPDYIFEIKLDGIRCIAYLDKDSTDLRNKRGFKLIPRFPE</sequence>
<name>A0ABS4E6R8_9FIRM</name>
<evidence type="ECO:0000313" key="2">
    <source>
        <dbReference type="Proteomes" id="UP000767291"/>
    </source>
</evidence>
<organism evidence="1 2">
    <name type="scientific">Metaclostridioides mangenotii</name>
    <dbReference type="NCBI Taxonomy" id="1540"/>
    <lineage>
        <taxon>Bacteria</taxon>
        <taxon>Bacillati</taxon>
        <taxon>Bacillota</taxon>
        <taxon>Clostridia</taxon>
        <taxon>Peptostreptococcales</taxon>
        <taxon>Peptostreptococcaceae</taxon>
        <taxon>Metaclostridioides</taxon>
    </lineage>
</organism>
<proteinExistence type="predicted"/>
<gene>
    <name evidence="1" type="ORF">J2Z43_000003</name>
</gene>
<dbReference type="GO" id="GO:0016874">
    <property type="term" value="F:ligase activity"/>
    <property type="evidence" value="ECO:0007669"/>
    <property type="project" value="UniProtKB-KW"/>
</dbReference>
<keyword evidence="2" id="KW-1185">Reference proteome</keyword>
<dbReference type="Proteomes" id="UP000767291">
    <property type="component" value="Unassembled WGS sequence"/>
</dbReference>
<evidence type="ECO:0000313" key="1">
    <source>
        <dbReference type="EMBL" id="MBP1853613.1"/>
    </source>
</evidence>